<dbReference type="RefSeq" id="WP_021919907.1">
    <property type="nucleotide sequence ID" value="NZ_CAKXKJ010000001.1"/>
</dbReference>
<protein>
    <submittedName>
        <fullName evidence="4">Amino acid ABC transporter substrate-binding protein</fullName>
    </submittedName>
</protein>
<dbReference type="PROSITE" id="PS51257">
    <property type="entry name" value="PROKAR_LIPOPROTEIN"/>
    <property type="match status" value="1"/>
</dbReference>
<keyword evidence="5" id="KW-1185">Reference proteome</keyword>
<evidence type="ECO:0000259" key="3">
    <source>
        <dbReference type="Pfam" id="PF00497"/>
    </source>
</evidence>
<feature type="chain" id="PRO_5039156639" evidence="2">
    <location>
        <begin position="21"/>
        <end position="277"/>
    </location>
</feature>
<accession>A0A3E2B370</accession>
<keyword evidence="1 2" id="KW-0732">Signal</keyword>
<evidence type="ECO:0000313" key="5">
    <source>
        <dbReference type="Proteomes" id="UP000260649"/>
    </source>
</evidence>
<evidence type="ECO:0000313" key="4">
    <source>
        <dbReference type="EMBL" id="RFT06431.1"/>
    </source>
</evidence>
<dbReference type="Pfam" id="PF00497">
    <property type="entry name" value="SBP_bac_3"/>
    <property type="match status" value="1"/>
</dbReference>
<organism evidence="4 5">
    <name type="scientific">Evtepia gabavorous</name>
    <dbReference type="NCBI Taxonomy" id="2211183"/>
    <lineage>
        <taxon>Bacteria</taxon>
        <taxon>Bacillati</taxon>
        <taxon>Bacillota</taxon>
        <taxon>Clostridia</taxon>
        <taxon>Eubacteriales</taxon>
        <taxon>Evtepia</taxon>
    </lineage>
</organism>
<dbReference type="EMBL" id="QQRQ01000010">
    <property type="protein sequence ID" value="RFT06431.1"/>
    <property type="molecule type" value="Genomic_DNA"/>
</dbReference>
<feature type="signal peptide" evidence="2">
    <location>
        <begin position="1"/>
        <end position="20"/>
    </location>
</feature>
<dbReference type="Proteomes" id="UP000260649">
    <property type="component" value="Unassembled WGS sequence"/>
</dbReference>
<name>A0A3E2B370_9FIRM</name>
<gene>
    <name evidence="4" type="ORF">DV520_07345</name>
</gene>
<reference evidence="4 5" key="1">
    <citation type="submission" date="2018-07" db="EMBL/GenBank/DDBJ databases">
        <title>GABA Modulating Bacteria of the Human Gut Microbiota.</title>
        <authorList>
            <person name="Strandwitz P."/>
            <person name="Kim K.H."/>
            <person name="Terekhova D."/>
            <person name="Liu J.K."/>
            <person name="Sharma A."/>
            <person name="Levering J."/>
            <person name="Mcdonald D."/>
            <person name="Dietrich D."/>
            <person name="Ramadhar T.R."/>
            <person name="Lekbua A."/>
            <person name="Mroue N."/>
            <person name="Liston C."/>
            <person name="Stewart E.J."/>
            <person name="Dubin M.J."/>
            <person name="Zengler K."/>
            <person name="Knight R."/>
            <person name="Gilbert J.A."/>
            <person name="Clardy J."/>
            <person name="Lewis K."/>
        </authorList>
    </citation>
    <scope>NUCLEOTIDE SEQUENCE [LARGE SCALE GENOMIC DNA]</scope>
    <source>
        <strain evidence="4 5">KLE1738</strain>
    </source>
</reference>
<dbReference type="AlphaFoldDB" id="A0A3E2B370"/>
<dbReference type="PANTHER" id="PTHR35936">
    <property type="entry name" value="MEMBRANE-BOUND LYTIC MUREIN TRANSGLYCOSYLASE F"/>
    <property type="match status" value="1"/>
</dbReference>
<evidence type="ECO:0000256" key="2">
    <source>
        <dbReference type="SAM" id="SignalP"/>
    </source>
</evidence>
<dbReference type="SUPFAM" id="SSF53850">
    <property type="entry name" value="Periplasmic binding protein-like II"/>
    <property type="match status" value="2"/>
</dbReference>
<dbReference type="InterPro" id="IPR001638">
    <property type="entry name" value="Solute-binding_3/MltF_N"/>
</dbReference>
<dbReference type="GeneID" id="97995543"/>
<proteinExistence type="predicted"/>
<dbReference type="OrthoDB" id="9775197at2"/>
<comment type="caution">
    <text evidence="4">The sequence shown here is derived from an EMBL/GenBank/DDBJ whole genome shotgun (WGS) entry which is preliminary data.</text>
</comment>
<dbReference type="PANTHER" id="PTHR35936:SF34">
    <property type="entry name" value="ABC TRANSPORTER EXTRACELLULAR-BINDING PROTEIN YCKB-RELATED"/>
    <property type="match status" value="1"/>
</dbReference>
<sequence>MKKALAVLLAAVMCCTLLSACGQPETTDPTEGTEGTQTETNAADLVYAVEAGSAGEAIAKEKGWQTNPVTAQADTLMEVSAGTSDAAIIDLLMAAAMTGEGTSYPDLTYDSQGLTTEEYGIGCRKGSDLAQYINNVLAEAYADGTMKEIATTYKLQDALVEQPAAEEFTPAADGDVAYIQDKGTLIVGITEFEPMDYKDENGQWIGFDADMAKVVAEKLGVEVQFVVIDWDNKIMELDSKNVDVLWNGMTLTDEVKNSMECTNPYFNNAQVVVTAGK</sequence>
<evidence type="ECO:0000256" key="1">
    <source>
        <dbReference type="ARBA" id="ARBA00022729"/>
    </source>
</evidence>
<feature type="domain" description="Solute-binding protein family 3/N-terminal" evidence="3">
    <location>
        <begin position="186"/>
        <end position="275"/>
    </location>
</feature>
<dbReference type="Gene3D" id="3.40.190.10">
    <property type="entry name" value="Periplasmic binding protein-like II"/>
    <property type="match status" value="3"/>
</dbReference>